<proteinExistence type="predicted"/>
<feature type="transmembrane region" description="Helical" evidence="2">
    <location>
        <begin position="60"/>
        <end position="80"/>
    </location>
</feature>
<reference evidence="3" key="1">
    <citation type="submission" date="2020-05" db="EMBL/GenBank/DDBJ databases">
        <title>Phylogenomic resolution of chytrid fungi.</title>
        <authorList>
            <person name="Stajich J.E."/>
            <person name="Amses K."/>
            <person name="Simmons R."/>
            <person name="Seto K."/>
            <person name="Myers J."/>
            <person name="Bonds A."/>
            <person name="Quandt C.A."/>
            <person name="Barry K."/>
            <person name="Liu P."/>
            <person name="Grigoriev I."/>
            <person name="Longcore J.E."/>
            <person name="James T.Y."/>
        </authorList>
    </citation>
    <scope>NUCLEOTIDE SEQUENCE</scope>
    <source>
        <strain evidence="3">JEL0318</strain>
    </source>
</reference>
<feature type="transmembrane region" description="Helical" evidence="2">
    <location>
        <begin position="282"/>
        <end position="301"/>
    </location>
</feature>
<keyword evidence="2" id="KW-0812">Transmembrane</keyword>
<protein>
    <submittedName>
        <fullName evidence="3">Uncharacterized protein</fullName>
    </submittedName>
</protein>
<feature type="transmembrane region" description="Helical" evidence="2">
    <location>
        <begin position="222"/>
        <end position="242"/>
    </location>
</feature>
<dbReference type="EMBL" id="JADGJD010000247">
    <property type="protein sequence ID" value="KAJ3052990.1"/>
    <property type="molecule type" value="Genomic_DNA"/>
</dbReference>
<feature type="region of interest" description="Disordered" evidence="1">
    <location>
        <begin position="1"/>
        <end position="22"/>
    </location>
</feature>
<gene>
    <name evidence="3" type="ORF">HK097_005256</name>
</gene>
<sequence length="351" mass="39597">MVDTRTSSSYSPLHQTPSLDPFMGESTVPLDTFPSSSSHTAKDPFTYTSYPAPVTRRRRILSLFLLSNFITLVFTVFPVLVDLPNVRRDGWYVGNDIIRLLEPIVVFPLQFAILYESGIFWSVPKGRHRGMFGVNFDLSVRVALQPLSKILNAFDTPEPLIIATLFMVASAIYQQGAGFHSASVMYKHTVEVLVDRHPEITTTYPEINAIYSYIRNLWQHIIAHYMYAIGGILQSFIFAYVYRDVSHPSFDNAKDRTLWILATILYGLTVGAVAINFPYGSAVALVLILVWGFGFVGGYLWRIGGGRVWGKRFVLQYYLASYCIGLVIVIGWIIHAKGFKNREETGLDVKD</sequence>
<keyword evidence="2" id="KW-0472">Membrane</keyword>
<name>A0AAD5SDL2_9FUNG</name>
<evidence type="ECO:0000313" key="3">
    <source>
        <dbReference type="EMBL" id="KAJ3052990.1"/>
    </source>
</evidence>
<evidence type="ECO:0000313" key="4">
    <source>
        <dbReference type="Proteomes" id="UP001212841"/>
    </source>
</evidence>
<evidence type="ECO:0000256" key="2">
    <source>
        <dbReference type="SAM" id="Phobius"/>
    </source>
</evidence>
<feature type="transmembrane region" description="Helical" evidence="2">
    <location>
        <begin position="100"/>
        <end position="123"/>
    </location>
</feature>
<organism evidence="3 4">
    <name type="scientific">Rhizophlyctis rosea</name>
    <dbReference type="NCBI Taxonomy" id="64517"/>
    <lineage>
        <taxon>Eukaryota</taxon>
        <taxon>Fungi</taxon>
        <taxon>Fungi incertae sedis</taxon>
        <taxon>Chytridiomycota</taxon>
        <taxon>Chytridiomycota incertae sedis</taxon>
        <taxon>Chytridiomycetes</taxon>
        <taxon>Rhizophlyctidales</taxon>
        <taxon>Rhizophlyctidaceae</taxon>
        <taxon>Rhizophlyctis</taxon>
    </lineage>
</organism>
<dbReference type="AlphaFoldDB" id="A0AAD5SDL2"/>
<comment type="caution">
    <text evidence="3">The sequence shown here is derived from an EMBL/GenBank/DDBJ whole genome shotgun (WGS) entry which is preliminary data.</text>
</comment>
<evidence type="ECO:0000256" key="1">
    <source>
        <dbReference type="SAM" id="MobiDB-lite"/>
    </source>
</evidence>
<keyword evidence="2" id="KW-1133">Transmembrane helix</keyword>
<keyword evidence="4" id="KW-1185">Reference proteome</keyword>
<feature type="transmembrane region" description="Helical" evidence="2">
    <location>
        <begin position="257"/>
        <end position="275"/>
    </location>
</feature>
<feature type="compositionally biased region" description="Polar residues" evidence="1">
    <location>
        <begin position="1"/>
        <end position="18"/>
    </location>
</feature>
<dbReference type="Proteomes" id="UP001212841">
    <property type="component" value="Unassembled WGS sequence"/>
</dbReference>
<feature type="transmembrane region" description="Helical" evidence="2">
    <location>
        <begin position="313"/>
        <end position="334"/>
    </location>
</feature>
<accession>A0AAD5SDL2</accession>